<dbReference type="Gene3D" id="2.70.98.20">
    <property type="entry name" value="Copper amine oxidase, catalytic domain"/>
    <property type="match status" value="1"/>
</dbReference>
<comment type="similarity">
    <text evidence="1">Belongs to the copper/topaquinone oxidase family.</text>
</comment>
<reference evidence="3" key="1">
    <citation type="journal article" date="2013" name="Nat. Commun.">
        <title>Whole-genome sequencing of Oryza brachyantha reveals mechanisms underlying Oryza genome evolution.</title>
        <authorList>
            <person name="Chen J."/>
            <person name="Huang Q."/>
            <person name="Gao D."/>
            <person name="Wang J."/>
            <person name="Lang Y."/>
            <person name="Liu T."/>
            <person name="Li B."/>
            <person name="Bai Z."/>
            <person name="Luis Goicoechea J."/>
            <person name="Liang C."/>
            <person name="Chen C."/>
            <person name="Zhang W."/>
            <person name="Sun S."/>
            <person name="Liao Y."/>
            <person name="Zhang X."/>
            <person name="Yang L."/>
            <person name="Song C."/>
            <person name="Wang M."/>
            <person name="Shi J."/>
            <person name="Liu G."/>
            <person name="Liu J."/>
            <person name="Zhou H."/>
            <person name="Zhou W."/>
            <person name="Yu Q."/>
            <person name="An N."/>
            <person name="Chen Y."/>
            <person name="Cai Q."/>
            <person name="Wang B."/>
            <person name="Liu B."/>
            <person name="Min J."/>
            <person name="Huang Y."/>
            <person name="Wu H."/>
            <person name="Li Z."/>
            <person name="Zhang Y."/>
            <person name="Yin Y."/>
            <person name="Song W."/>
            <person name="Jiang J."/>
            <person name="Jackson S.A."/>
            <person name="Wing R.A."/>
            <person name="Wang J."/>
            <person name="Chen M."/>
        </authorList>
    </citation>
    <scope>NUCLEOTIDE SEQUENCE [LARGE SCALE GENOMIC DNA]</scope>
    <source>
        <strain evidence="3">cv. IRGC 101232</strain>
    </source>
</reference>
<keyword evidence="1" id="KW-0186">Copper</keyword>
<dbReference type="SUPFAM" id="SSF49998">
    <property type="entry name" value="Amine oxidase catalytic domain"/>
    <property type="match status" value="1"/>
</dbReference>
<evidence type="ECO:0000256" key="1">
    <source>
        <dbReference type="RuleBase" id="RU000672"/>
    </source>
</evidence>
<sequence>MARLPSVAGLQPPSPQLVLTGVISNECSASLSIHGPLSQVSLTGLLELKGTAYTYTDEVKQDAHDTLVSENTITVYHDHYVTYHLDLGIDGTNNSCVKSTVTPPPPAIRDTGCDTSRSYWMVRHEAAEREADGEVDLGTIRI</sequence>
<dbReference type="Pfam" id="PF01179">
    <property type="entry name" value="Cu_amine_oxid"/>
    <property type="match status" value="1"/>
</dbReference>
<evidence type="ECO:0000313" key="3">
    <source>
        <dbReference type="EnsemblPlants" id="OB05G15900.1"/>
    </source>
</evidence>
<proteinExistence type="inferred from homology"/>
<name>J3M4R6_ORYBR</name>
<dbReference type="AlphaFoldDB" id="J3M4R6"/>
<evidence type="ECO:0000259" key="2">
    <source>
        <dbReference type="Pfam" id="PF01179"/>
    </source>
</evidence>
<evidence type="ECO:0000313" key="4">
    <source>
        <dbReference type="Proteomes" id="UP000006038"/>
    </source>
</evidence>
<dbReference type="EC" id="1.4.3.-" evidence="1"/>
<keyword evidence="1" id="KW-0479">Metal-binding</keyword>
<dbReference type="GO" id="GO:0048038">
    <property type="term" value="F:quinone binding"/>
    <property type="evidence" value="ECO:0007669"/>
    <property type="project" value="InterPro"/>
</dbReference>
<keyword evidence="1" id="KW-0801">TPQ</keyword>
<dbReference type="eggNOG" id="KOG1186">
    <property type="taxonomic scope" value="Eukaryota"/>
</dbReference>
<dbReference type="GO" id="GO:0008131">
    <property type="term" value="F:primary methylamine oxidase activity"/>
    <property type="evidence" value="ECO:0007669"/>
    <property type="project" value="InterPro"/>
</dbReference>
<dbReference type="GO" id="GO:0005507">
    <property type="term" value="F:copper ion binding"/>
    <property type="evidence" value="ECO:0007669"/>
    <property type="project" value="InterPro"/>
</dbReference>
<accession>J3M4R6</accession>
<organism evidence="3">
    <name type="scientific">Oryza brachyantha</name>
    <name type="common">malo sina</name>
    <dbReference type="NCBI Taxonomy" id="4533"/>
    <lineage>
        <taxon>Eukaryota</taxon>
        <taxon>Viridiplantae</taxon>
        <taxon>Streptophyta</taxon>
        <taxon>Embryophyta</taxon>
        <taxon>Tracheophyta</taxon>
        <taxon>Spermatophyta</taxon>
        <taxon>Magnoliopsida</taxon>
        <taxon>Liliopsida</taxon>
        <taxon>Poales</taxon>
        <taxon>Poaceae</taxon>
        <taxon>BOP clade</taxon>
        <taxon>Oryzoideae</taxon>
        <taxon>Oryzeae</taxon>
        <taxon>Oryzinae</taxon>
        <taxon>Oryza</taxon>
    </lineage>
</organism>
<dbReference type="Proteomes" id="UP000006038">
    <property type="component" value="Chromosome 5"/>
</dbReference>
<dbReference type="Gramene" id="OB05G15900.1">
    <property type="protein sequence ID" value="OB05G15900.1"/>
    <property type="gene ID" value="OB05G15900"/>
</dbReference>
<dbReference type="InterPro" id="IPR015798">
    <property type="entry name" value="Cu_amine_oxidase_C"/>
</dbReference>
<comment type="PTM">
    <text evidence="1">Topaquinone (TPQ) is generated by copper-dependent autoxidation of a specific tyrosyl residue.</text>
</comment>
<reference evidence="3" key="2">
    <citation type="submission" date="2013-04" db="UniProtKB">
        <authorList>
            <consortium name="EnsemblPlants"/>
        </authorList>
    </citation>
    <scope>IDENTIFICATION</scope>
</reference>
<feature type="domain" description="Copper amine oxidase catalytic" evidence="2">
    <location>
        <begin position="39"/>
        <end position="137"/>
    </location>
</feature>
<dbReference type="InterPro" id="IPR036460">
    <property type="entry name" value="Cu_amine_oxidase_C_sf"/>
</dbReference>
<dbReference type="STRING" id="4533.J3M4R6"/>
<comment type="cofactor">
    <cofactor evidence="1">
        <name>Cu cation</name>
        <dbReference type="ChEBI" id="CHEBI:23378"/>
    </cofactor>
    <text evidence="1">Contains 1 topaquinone per subunit.</text>
</comment>
<keyword evidence="1" id="KW-0560">Oxidoreductase</keyword>
<dbReference type="HOGENOM" id="CLU_1818830_0_0_1"/>
<dbReference type="GO" id="GO:0009308">
    <property type="term" value="P:amine metabolic process"/>
    <property type="evidence" value="ECO:0007669"/>
    <property type="project" value="UniProtKB-UniRule"/>
</dbReference>
<protein>
    <recommendedName>
        <fullName evidence="1">Amine oxidase</fullName>
        <ecNumber evidence="1">1.4.3.-</ecNumber>
    </recommendedName>
</protein>
<dbReference type="EnsemblPlants" id="OB05G15900.1">
    <property type="protein sequence ID" value="OB05G15900.1"/>
    <property type="gene ID" value="OB05G15900"/>
</dbReference>
<keyword evidence="4" id="KW-1185">Reference proteome</keyword>
<dbReference type="PANTHER" id="PTHR10638">
    <property type="entry name" value="COPPER AMINE OXIDASE"/>
    <property type="match status" value="1"/>
</dbReference>
<dbReference type="InterPro" id="IPR000269">
    <property type="entry name" value="Cu_amine_oxidase"/>
</dbReference>
<dbReference type="PANTHER" id="PTHR10638:SF71">
    <property type="entry name" value="AMINE OXIDASE"/>
    <property type="match status" value="1"/>
</dbReference>